<keyword evidence="5" id="KW-1185">Reference proteome</keyword>
<accession>A0ABV3DDY6</accession>
<reference evidence="4 5" key="1">
    <citation type="submission" date="2024-06" db="EMBL/GenBank/DDBJ databases">
        <title>The Natural Products Discovery Center: Release of the First 8490 Sequenced Strains for Exploring Actinobacteria Biosynthetic Diversity.</title>
        <authorList>
            <person name="Kalkreuter E."/>
            <person name="Kautsar S.A."/>
            <person name="Yang D."/>
            <person name="Bader C.D."/>
            <person name="Teijaro C.N."/>
            <person name="Fluegel L."/>
            <person name="Davis C.M."/>
            <person name="Simpson J.R."/>
            <person name="Lauterbach L."/>
            <person name="Steele A.D."/>
            <person name="Gui C."/>
            <person name="Meng S."/>
            <person name="Li G."/>
            <person name="Viehrig K."/>
            <person name="Ye F."/>
            <person name="Su P."/>
            <person name="Kiefer A.F."/>
            <person name="Nichols A."/>
            <person name="Cepeda A.J."/>
            <person name="Yan W."/>
            <person name="Fan B."/>
            <person name="Jiang Y."/>
            <person name="Adhikari A."/>
            <person name="Zheng C.-J."/>
            <person name="Schuster L."/>
            <person name="Cowan T.M."/>
            <person name="Smanski M.J."/>
            <person name="Chevrette M.G."/>
            <person name="De Carvalho L.P.S."/>
            <person name="Shen B."/>
        </authorList>
    </citation>
    <scope>NUCLEOTIDE SEQUENCE [LARGE SCALE GENOMIC DNA]</scope>
    <source>
        <strain evidence="4 5">NPDC048946</strain>
    </source>
</reference>
<name>A0ABV3DDY6_9ACTN</name>
<evidence type="ECO:0000256" key="2">
    <source>
        <dbReference type="PROSITE-ProRule" id="PRU00335"/>
    </source>
</evidence>
<proteinExistence type="predicted"/>
<gene>
    <name evidence="4" type="ORF">AB0C36_10335</name>
</gene>
<evidence type="ECO:0000313" key="4">
    <source>
        <dbReference type="EMBL" id="MEU8133896.1"/>
    </source>
</evidence>
<evidence type="ECO:0000313" key="5">
    <source>
        <dbReference type="Proteomes" id="UP001551482"/>
    </source>
</evidence>
<organism evidence="4 5">
    <name type="scientific">Streptodolium elevatio</name>
    <dbReference type="NCBI Taxonomy" id="3157996"/>
    <lineage>
        <taxon>Bacteria</taxon>
        <taxon>Bacillati</taxon>
        <taxon>Actinomycetota</taxon>
        <taxon>Actinomycetes</taxon>
        <taxon>Kitasatosporales</taxon>
        <taxon>Streptomycetaceae</taxon>
        <taxon>Streptodolium</taxon>
    </lineage>
</organism>
<evidence type="ECO:0000259" key="3">
    <source>
        <dbReference type="PROSITE" id="PS50977"/>
    </source>
</evidence>
<dbReference type="PANTHER" id="PTHR30055:SF146">
    <property type="entry name" value="HTH-TYPE TRANSCRIPTIONAL DUAL REGULATOR CECR"/>
    <property type="match status" value="1"/>
</dbReference>
<dbReference type="Pfam" id="PF00440">
    <property type="entry name" value="TetR_N"/>
    <property type="match status" value="1"/>
</dbReference>
<comment type="caution">
    <text evidence="4">The sequence shown here is derived from an EMBL/GenBank/DDBJ whole genome shotgun (WGS) entry which is preliminary data.</text>
</comment>
<dbReference type="InterPro" id="IPR009057">
    <property type="entry name" value="Homeodomain-like_sf"/>
</dbReference>
<dbReference type="InterPro" id="IPR050109">
    <property type="entry name" value="HTH-type_TetR-like_transc_reg"/>
</dbReference>
<protein>
    <submittedName>
        <fullName evidence="4">TetR/AcrR family transcriptional regulator</fullName>
    </submittedName>
</protein>
<dbReference type="EMBL" id="JBEZFP010000019">
    <property type="protein sequence ID" value="MEU8133896.1"/>
    <property type="molecule type" value="Genomic_DNA"/>
</dbReference>
<evidence type="ECO:0000256" key="1">
    <source>
        <dbReference type="ARBA" id="ARBA00023125"/>
    </source>
</evidence>
<dbReference type="PANTHER" id="PTHR30055">
    <property type="entry name" value="HTH-TYPE TRANSCRIPTIONAL REGULATOR RUTR"/>
    <property type="match status" value="1"/>
</dbReference>
<feature type="DNA-binding region" description="H-T-H motif" evidence="2">
    <location>
        <begin position="30"/>
        <end position="49"/>
    </location>
</feature>
<dbReference type="Gene3D" id="1.10.357.10">
    <property type="entry name" value="Tetracycline Repressor, domain 2"/>
    <property type="match status" value="1"/>
</dbReference>
<sequence length="196" mass="21250">MGRKPNPERRPEILRAVVDELARTGLGDLSLRPLAGALGVSTYTLTYQFGSKEELLRAVLEFVEAEQVGTARAAVRDAAGDVGTVVAAYWEWVTVPEHLARVRLVFEALTIPRVADLLADDFRARLMSAWVEFLTGDLVGAGMARDDAEAEATIAASALAGMLLDLLATGDRERLGRAARRLAGHLRDLQLACRAR</sequence>
<dbReference type="RefSeq" id="WP_358352113.1">
    <property type="nucleotide sequence ID" value="NZ_JBEZFP010000019.1"/>
</dbReference>
<dbReference type="Proteomes" id="UP001551482">
    <property type="component" value="Unassembled WGS sequence"/>
</dbReference>
<dbReference type="PROSITE" id="PS50977">
    <property type="entry name" value="HTH_TETR_2"/>
    <property type="match status" value="1"/>
</dbReference>
<keyword evidence="1 2" id="KW-0238">DNA-binding</keyword>
<dbReference type="InterPro" id="IPR001647">
    <property type="entry name" value="HTH_TetR"/>
</dbReference>
<feature type="domain" description="HTH tetR-type" evidence="3">
    <location>
        <begin position="7"/>
        <end position="67"/>
    </location>
</feature>
<dbReference type="SUPFAM" id="SSF46689">
    <property type="entry name" value="Homeodomain-like"/>
    <property type="match status" value="1"/>
</dbReference>